<keyword evidence="5" id="KW-1185">Reference proteome</keyword>
<dbReference type="InterPro" id="IPR001940">
    <property type="entry name" value="Peptidase_S1C"/>
</dbReference>
<dbReference type="PANTHER" id="PTHR43343">
    <property type="entry name" value="PEPTIDASE S12"/>
    <property type="match status" value="1"/>
</dbReference>
<keyword evidence="2" id="KW-0378">Hydrolase</keyword>
<evidence type="ECO:0000256" key="2">
    <source>
        <dbReference type="ARBA" id="ARBA00022801"/>
    </source>
</evidence>
<gene>
    <name evidence="4" type="ORF">NAS2_1295</name>
</gene>
<evidence type="ECO:0000259" key="3">
    <source>
        <dbReference type="PROSITE" id="PS50106"/>
    </source>
</evidence>
<evidence type="ECO:0000256" key="1">
    <source>
        <dbReference type="ARBA" id="ARBA00022670"/>
    </source>
</evidence>
<dbReference type="GO" id="GO:0004252">
    <property type="term" value="F:serine-type endopeptidase activity"/>
    <property type="evidence" value="ECO:0007669"/>
    <property type="project" value="InterPro"/>
</dbReference>
<dbReference type="Pfam" id="PF13365">
    <property type="entry name" value="Trypsin_2"/>
    <property type="match status" value="1"/>
</dbReference>
<accession>A0A4P2VDP9</accession>
<dbReference type="AlphaFoldDB" id="A0A4P2VDP9"/>
<protein>
    <submittedName>
        <fullName evidence="4">HtrA protease</fullName>
    </submittedName>
</protein>
<organism evidence="4 5">
    <name type="scientific">Conexivisphaera calida</name>
    <dbReference type="NCBI Taxonomy" id="1874277"/>
    <lineage>
        <taxon>Archaea</taxon>
        <taxon>Nitrososphaerota</taxon>
        <taxon>Conexivisphaeria</taxon>
        <taxon>Conexivisphaerales</taxon>
        <taxon>Conexivisphaeraceae</taxon>
        <taxon>Conexivisphaera</taxon>
    </lineage>
</organism>
<dbReference type="Gene3D" id="2.30.42.10">
    <property type="match status" value="1"/>
</dbReference>
<evidence type="ECO:0000313" key="5">
    <source>
        <dbReference type="Proteomes" id="UP000509448"/>
    </source>
</evidence>
<dbReference type="InterPro" id="IPR001478">
    <property type="entry name" value="PDZ"/>
</dbReference>
<proteinExistence type="predicted"/>
<dbReference type="SMART" id="SM00228">
    <property type="entry name" value="PDZ"/>
    <property type="match status" value="1"/>
</dbReference>
<sequence length="391" mass="40627">MSSKGTVVLVAVVAVFIAFMTAYSVYQAQLVASVAERPVAAQTLQPYTPVNVTINVQGADQQIQSVYSHTIGSIVMVSCITETTTVTFFGPQQSYEEVIGSGFFVNYGGNLYVVTNYHVVNGAVSVAVTLMNGSSYPASIVGTDPYSDLAVLHVNATLNVQPLQLANSNNLRIGETVMAVGSPYGLAGSLTVGEVSQLGRSIQESTVTGYPIADLIQTSAPINPGNSGGPLLDLNGDVVGVNTAIIAESQGIGFAIPSNIVARELPYLVKYGSYNLHPWLGVEIVGLDYFATQALHLPVSYGVEIASVVKGGPAAKAGLIGANSSVEYYGMQIPSGGDVIIAINGTPVTSTDALTSYMEANVLPGQTVVLTIVRNGQIMNVPVVVGARPPP</sequence>
<dbReference type="KEGG" id="ccai:NAS2_1295"/>
<dbReference type="RefSeq" id="WP_174448895.1">
    <property type="nucleotide sequence ID" value="NZ_AP018732.1"/>
</dbReference>
<dbReference type="SUPFAM" id="SSF50494">
    <property type="entry name" value="Trypsin-like serine proteases"/>
    <property type="match status" value="1"/>
</dbReference>
<dbReference type="InterPro" id="IPR051201">
    <property type="entry name" value="Chloro_Bact_Ser_Proteases"/>
</dbReference>
<name>A0A4P2VDP9_9ARCH</name>
<dbReference type="PRINTS" id="PR00834">
    <property type="entry name" value="PROTEASES2C"/>
</dbReference>
<dbReference type="Gene3D" id="2.40.10.120">
    <property type="match status" value="1"/>
</dbReference>
<dbReference type="GeneID" id="55585108"/>
<dbReference type="SUPFAM" id="SSF50156">
    <property type="entry name" value="PDZ domain-like"/>
    <property type="match status" value="1"/>
</dbReference>
<keyword evidence="1 4" id="KW-0645">Protease</keyword>
<dbReference type="PANTHER" id="PTHR43343:SF3">
    <property type="entry name" value="PROTEASE DO-LIKE 8, CHLOROPLASTIC"/>
    <property type="match status" value="1"/>
</dbReference>
<dbReference type="InterPro" id="IPR009003">
    <property type="entry name" value="Peptidase_S1_PA"/>
</dbReference>
<evidence type="ECO:0000313" key="4">
    <source>
        <dbReference type="EMBL" id="BBE42684.1"/>
    </source>
</evidence>
<dbReference type="OrthoDB" id="350578at2157"/>
<dbReference type="Pfam" id="PF13180">
    <property type="entry name" value="PDZ_2"/>
    <property type="match status" value="1"/>
</dbReference>
<dbReference type="EMBL" id="AP018732">
    <property type="protein sequence ID" value="BBE42684.1"/>
    <property type="molecule type" value="Genomic_DNA"/>
</dbReference>
<dbReference type="Proteomes" id="UP000509448">
    <property type="component" value="Chromosome"/>
</dbReference>
<dbReference type="GO" id="GO:0006508">
    <property type="term" value="P:proteolysis"/>
    <property type="evidence" value="ECO:0007669"/>
    <property type="project" value="UniProtKB-KW"/>
</dbReference>
<dbReference type="PROSITE" id="PS50106">
    <property type="entry name" value="PDZ"/>
    <property type="match status" value="1"/>
</dbReference>
<feature type="domain" description="PDZ" evidence="3">
    <location>
        <begin position="268"/>
        <end position="376"/>
    </location>
</feature>
<reference evidence="4 5" key="1">
    <citation type="journal article" date="2019" name="ISME J.">
        <title>Isolation and characterization of a thermophilic sulfur- and iron-reducing thaumarchaeote from a terrestrial acidic hot spring.</title>
        <authorList>
            <person name="Kato S."/>
            <person name="Itoh T."/>
            <person name="Yuki M."/>
            <person name="Nagamori M."/>
            <person name="Ohnishi M."/>
            <person name="Uematsu K."/>
            <person name="Suzuki K."/>
            <person name="Takashina T."/>
            <person name="Ohkuma M."/>
        </authorList>
    </citation>
    <scope>NUCLEOTIDE SEQUENCE [LARGE SCALE GENOMIC DNA]</scope>
    <source>
        <strain evidence="4 5">NAS-02</strain>
    </source>
</reference>
<dbReference type="InterPro" id="IPR036034">
    <property type="entry name" value="PDZ_sf"/>
</dbReference>